<proteinExistence type="predicted"/>
<accession>E1QWM0</accession>
<dbReference type="RefSeq" id="WP_013252275.1">
    <property type="nucleotide sequence ID" value="NC_014363.1"/>
</dbReference>
<dbReference type="STRING" id="633147.Olsu_1420"/>
<dbReference type="Proteomes" id="UP000000333">
    <property type="component" value="Chromosome"/>
</dbReference>
<dbReference type="GeneID" id="78513260"/>
<gene>
    <name evidence="1" type="ordered locus">Olsu_1420</name>
</gene>
<organism evidence="1 2">
    <name type="scientific">Olsenella uli (strain ATCC 49627 / DSM 7084 / CCUG 31166 / CIP 109912 / JCM 12494 / LMG 11480 / NCIMB 702895 / VPI D76D-27C)</name>
    <name type="common">Lactobacillus uli</name>
    <dbReference type="NCBI Taxonomy" id="633147"/>
    <lineage>
        <taxon>Bacteria</taxon>
        <taxon>Bacillati</taxon>
        <taxon>Actinomycetota</taxon>
        <taxon>Coriobacteriia</taxon>
        <taxon>Coriobacteriales</taxon>
        <taxon>Atopobiaceae</taxon>
        <taxon>Olsenella</taxon>
    </lineage>
</organism>
<dbReference type="HOGENOM" id="CLU_3027856_0_0_11"/>
<dbReference type="EMBL" id="CP002106">
    <property type="protein sequence ID" value="ADK68523.1"/>
    <property type="molecule type" value="Genomic_DNA"/>
</dbReference>
<evidence type="ECO:0000313" key="2">
    <source>
        <dbReference type="Proteomes" id="UP000000333"/>
    </source>
</evidence>
<protein>
    <submittedName>
        <fullName evidence="1">Polysaccharide export protein</fullName>
    </submittedName>
</protein>
<dbReference type="PATRIC" id="fig|633147.7.peg.104"/>
<sequence length="55" mass="5855">MDQVNETLGQTAMRFVSDSYESPTDYYRSVMASVISLRTATGAAAMAGSLRTSAS</sequence>
<name>E1QWM0_OLSUV</name>
<keyword evidence="2" id="KW-1185">Reference proteome</keyword>
<dbReference type="AlphaFoldDB" id="E1QWM0"/>
<reference evidence="1 2" key="1">
    <citation type="journal article" date="2010" name="Stand. Genomic Sci.">
        <title>Complete genome sequence of Olsenella uli type strain (VPI D76D-27C).</title>
        <authorList>
            <person name="Goker M."/>
            <person name="Held B."/>
            <person name="Lucas S."/>
            <person name="Nolan M."/>
            <person name="Yasawong M."/>
            <person name="Glavina Del Rio T."/>
            <person name="Tice H."/>
            <person name="Cheng J.F."/>
            <person name="Bruce D."/>
            <person name="Detter J.C."/>
            <person name="Tapia R."/>
            <person name="Han C."/>
            <person name="Goodwin L."/>
            <person name="Pitluck S."/>
            <person name="Liolios K."/>
            <person name="Ivanova N."/>
            <person name="Mavromatis K."/>
            <person name="Mikhailova N."/>
            <person name="Pati A."/>
            <person name="Chen A."/>
            <person name="Palaniappan K."/>
            <person name="Land M."/>
            <person name="Hauser L."/>
            <person name="Chang Y.J."/>
            <person name="Jeffries C.D."/>
            <person name="Rohde M."/>
            <person name="Sikorski J."/>
            <person name="Pukall R."/>
            <person name="Woyke T."/>
            <person name="Bristow J."/>
            <person name="Eisen J.A."/>
            <person name="Markowitz V."/>
            <person name="Hugenholtz P."/>
            <person name="Kyrpides N.C."/>
            <person name="Klenk H.P."/>
            <person name="Lapidus A."/>
        </authorList>
    </citation>
    <scope>NUCLEOTIDE SEQUENCE [LARGE SCALE GENOMIC DNA]</scope>
    <source>
        <strain evidence="2">ATCC 49627 / DSM 7084 / CIP 109912 / JCM 12494 / NCIMB 702895 / VPI D76D-27C</strain>
    </source>
</reference>
<evidence type="ECO:0000313" key="1">
    <source>
        <dbReference type="EMBL" id="ADK68523.1"/>
    </source>
</evidence>
<dbReference type="KEGG" id="ols:Olsu_1420"/>